<reference evidence="4 5" key="1">
    <citation type="submission" date="2020-08" db="EMBL/GenBank/DDBJ databases">
        <title>Genomic Encyclopedia of Type Strains, Phase IV (KMG-IV): sequencing the most valuable type-strain genomes for metagenomic binning, comparative biology and taxonomic classification.</title>
        <authorList>
            <person name="Goeker M."/>
        </authorList>
    </citation>
    <scope>NUCLEOTIDE SEQUENCE [LARGE SCALE GENOMIC DNA]</scope>
    <source>
        <strain evidence="4 5">DSM 101806</strain>
    </source>
</reference>
<keyword evidence="4" id="KW-0121">Carboxypeptidase</keyword>
<name>A0A7W6JSJ2_9SPHN</name>
<keyword evidence="2 4" id="KW-0378">Hydrolase</keyword>
<dbReference type="Pfam" id="PF02113">
    <property type="entry name" value="Peptidase_S13"/>
    <property type="match status" value="1"/>
</dbReference>
<evidence type="ECO:0000313" key="4">
    <source>
        <dbReference type="EMBL" id="MBB4098808.1"/>
    </source>
</evidence>
<dbReference type="RefSeq" id="WP_183997881.1">
    <property type="nucleotide sequence ID" value="NZ_JACIEH010000002.1"/>
</dbReference>
<evidence type="ECO:0000256" key="3">
    <source>
        <dbReference type="SAM" id="SignalP"/>
    </source>
</evidence>
<dbReference type="PRINTS" id="PR00922">
    <property type="entry name" value="DADACBPTASE3"/>
</dbReference>
<dbReference type="PANTHER" id="PTHR30023:SF0">
    <property type="entry name" value="PENICILLIN-SENSITIVE CARBOXYPEPTIDASE A"/>
    <property type="match status" value="1"/>
</dbReference>
<evidence type="ECO:0000256" key="1">
    <source>
        <dbReference type="ARBA" id="ARBA00006096"/>
    </source>
</evidence>
<feature type="chain" id="PRO_5030849024" evidence="3">
    <location>
        <begin position="24"/>
        <end position="484"/>
    </location>
</feature>
<dbReference type="PANTHER" id="PTHR30023">
    <property type="entry name" value="D-ALANYL-D-ALANINE CARBOXYPEPTIDASE"/>
    <property type="match status" value="1"/>
</dbReference>
<proteinExistence type="inferred from homology"/>
<feature type="signal peptide" evidence="3">
    <location>
        <begin position="1"/>
        <end position="23"/>
    </location>
</feature>
<gene>
    <name evidence="4" type="ORF">GGR46_002372</name>
</gene>
<dbReference type="EMBL" id="JACIEH010000002">
    <property type="protein sequence ID" value="MBB4098808.1"/>
    <property type="molecule type" value="Genomic_DNA"/>
</dbReference>
<accession>A0A7W6JSJ2</accession>
<dbReference type="NCBIfam" id="TIGR00666">
    <property type="entry name" value="PBP4"/>
    <property type="match status" value="1"/>
</dbReference>
<dbReference type="Gene3D" id="3.40.710.10">
    <property type="entry name" value="DD-peptidase/beta-lactamase superfamily"/>
    <property type="match status" value="2"/>
</dbReference>
<evidence type="ECO:0000256" key="2">
    <source>
        <dbReference type="ARBA" id="ARBA00022801"/>
    </source>
</evidence>
<dbReference type="EC" id="3.4.21.-" evidence="4"/>
<keyword evidence="3" id="KW-0732">Signal</keyword>
<keyword evidence="5" id="KW-1185">Reference proteome</keyword>
<evidence type="ECO:0000313" key="5">
    <source>
        <dbReference type="Proteomes" id="UP000557392"/>
    </source>
</evidence>
<dbReference type="SUPFAM" id="SSF56601">
    <property type="entry name" value="beta-lactamase/transpeptidase-like"/>
    <property type="match status" value="1"/>
</dbReference>
<dbReference type="InterPro" id="IPR012338">
    <property type="entry name" value="Beta-lactam/transpept-like"/>
</dbReference>
<dbReference type="AlphaFoldDB" id="A0A7W6JSJ2"/>
<protein>
    <submittedName>
        <fullName evidence="4">D-alanyl-D-alanine carboxypeptidase/D-alanyl-D-alanine-endopeptidase (Penicillin-binding protein 4)</fullName>
        <ecNumber evidence="4">3.4.16.4</ecNumber>
        <ecNumber evidence="4">3.4.21.-</ecNumber>
    </submittedName>
</protein>
<dbReference type="Proteomes" id="UP000557392">
    <property type="component" value="Unassembled WGS sequence"/>
</dbReference>
<organism evidence="4 5">
    <name type="scientific">Sphingomonas kyeonggiensis</name>
    <dbReference type="NCBI Taxonomy" id="1268553"/>
    <lineage>
        <taxon>Bacteria</taxon>
        <taxon>Pseudomonadati</taxon>
        <taxon>Pseudomonadota</taxon>
        <taxon>Alphaproteobacteria</taxon>
        <taxon>Sphingomonadales</taxon>
        <taxon>Sphingomonadaceae</taxon>
        <taxon>Sphingomonas</taxon>
    </lineage>
</organism>
<dbReference type="InterPro" id="IPR000667">
    <property type="entry name" value="Peptidase_S13"/>
</dbReference>
<comment type="caution">
    <text evidence="4">The sequence shown here is derived from an EMBL/GenBank/DDBJ whole genome shotgun (WGS) entry which is preliminary data.</text>
</comment>
<keyword evidence="4" id="KW-0645">Protease</keyword>
<dbReference type="EC" id="3.4.16.4" evidence="4"/>
<dbReference type="GO" id="GO:0006508">
    <property type="term" value="P:proteolysis"/>
    <property type="evidence" value="ECO:0007669"/>
    <property type="project" value="InterPro"/>
</dbReference>
<comment type="similarity">
    <text evidence="1">Belongs to the peptidase S13 family.</text>
</comment>
<dbReference type="GO" id="GO:0000270">
    <property type="term" value="P:peptidoglycan metabolic process"/>
    <property type="evidence" value="ECO:0007669"/>
    <property type="project" value="TreeGrafter"/>
</dbReference>
<sequence>MKHIALGHIALGIALTLATPALAQQTLEQRVAAKLAEAPLGTRFGLVVVDDTGKDIVAINPDGRFIPASNTKIYTTAAAFANLPGINQPDTVGGATVALRGEDVVLRGRGDARLSSADDCTVDCLATLADAIAAKTRHVRNVIGDDTLFPDQRWGPGMSWNNIPSSSGTGASALTLDDNELKLTITPGRAGEPARVELWPYFTVDNQARTVPGAETELGWDRDPNGKQLRITGTIGADAKPRTWQLGIDDPADYAAWRLKALLEARGVKVKGQVQVRHRALTPQDDPDYRQKKGLPVVQAAPGEPVLASLTPPPFAENLKHINKVSQNLHAELTLRRVASLQGSGSIADGVAQVEKMLDTAGVPRTAWDFSDGSGMSSYNRVAPRGTVKLLRWIAVQPWGAQYRETLPIGGVDGTLRNRFKGTPLEGKVFAKTGTLNATNALAGYFTGASGKTYTFAFYANDVPRDASGTKYMDDALNIVAAGN</sequence>
<dbReference type="GO" id="GO:0009002">
    <property type="term" value="F:serine-type D-Ala-D-Ala carboxypeptidase activity"/>
    <property type="evidence" value="ECO:0007669"/>
    <property type="project" value="UniProtKB-EC"/>
</dbReference>